<dbReference type="Gene3D" id="1.50.40.10">
    <property type="entry name" value="Mitochondrial carrier domain"/>
    <property type="match status" value="1"/>
</dbReference>
<evidence type="ECO:0000256" key="7">
    <source>
        <dbReference type="ARBA" id="ARBA00023128"/>
    </source>
</evidence>
<dbReference type="InterPro" id="IPR023395">
    <property type="entry name" value="MCP_dom_sf"/>
</dbReference>
<evidence type="ECO:0000256" key="3">
    <source>
        <dbReference type="ARBA" id="ARBA00022448"/>
    </source>
</evidence>
<dbReference type="EMBL" id="KV426081">
    <property type="protein sequence ID" value="KZV89117.1"/>
    <property type="molecule type" value="Genomic_DNA"/>
</dbReference>
<name>A0A165FJY9_EXIGL</name>
<comment type="subcellular location">
    <subcellularLocation>
        <location evidence="1">Mitochondrion membrane</location>
        <topology evidence="1">Multi-pass membrane protein</topology>
    </subcellularLocation>
</comment>
<keyword evidence="3 10" id="KW-0813">Transport</keyword>
<organism evidence="11 12">
    <name type="scientific">Exidia glandulosa HHB12029</name>
    <dbReference type="NCBI Taxonomy" id="1314781"/>
    <lineage>
        <taxon>Eukaryota</taxon>
        <taxon>Fungi</taxon>
        <taxon>Dikarya</taxon>
        <taxon>Basidiomycota</taxon>
        <taxon>Agaricomycotina</taxon>
        <taxon>Agaricomycetes</taxon>
        <taxon>Auriculariales</taxon>
        <taxon>Exidiaceae</taxon>
        <taxon>Exidia</taxon>
    </lineage>
</organism>
<evidence type="ECO:0000256" key="4">
    <source>
        <dbReference type="ARBA" id="ARBA00022692"/>
    </source>
</evidence>
<dbReference type="PANTHER" id="PTHR45624">
    <property type="entry name" value="MITOCHONDRIAL BASIC AMINO ACIDS TRANSPORTER-RELATED"/>
    <property type="match status" value="1"/>
</dbReference>
<evidence type="ECO:0000256" key="5">
    <source>
        <dbReference type="ARBA" id="ARBA00022737"/>
    </source>
</evidence>
<evidence type="ECO:0000313" key="11">
    <source>
        <dbReference type="EMBL" id="KZV89117.1"/>
    </source>
</evidence>
<dbReference type="Pfam" id="PF00153">
    <property type="entry name" value="Mito_carr"/>
    <property type="match status" value="1"/>
</dbReference>
<evidence type="ECO:0000256" key="9">
    <source>
        <dbReference type="PROSITE-ProRule" id="PRU00282"/>
    </source>
</evidence>
<evidence type="ECO:0000313" key="12">
    <source>
        <dbReference type="Proteomes" id="UP000077266"/>
    </source>
</evidence>
<gene>
    <name evidence="11" type="ORF">EXIGLDRAFT_772063</name>
</gene>
<keyword evidence="7" id="KW-0496">Mitochondrion</keyword>
<dbReference type="InParanoid" id="A0A165FJY9"/>
<keyword evidence="6" id="KW-1133">Transmembrane helix</keyword>
<dbReference type="STRING" id="1314781.A0A165FJY9"/>
<dbReference type="GO" id="GO:0022857">
    <property type="term" value="F:transmembrane transporter activity"/>
    <property type="evidence" value="ECO:0007669"/>
    <property type="project" value="TreeGrafter"/>
</dbReference>
<dbReference type="GO" id="GO:0031966">
    <property type="term" value="C:mitochondrial membrane"/>
    <property type="evidence" value="ECO:0007669"/>
    <property type="project" value="UniProtKB-SubCell"/>
</dbReference>
<sequence>MANDALCRIGHGFIPVELAERLRQNKPVACATTASLFSTLAGYPLDSLKSRLQASRAAVSVPQMAVTVMREEGIAGFFRGLWVPLFTISVVRATSFSIYNNTKELLHAHHWFDRPRILDVGVSGGAGGATAGALICFGSARRSRLSNLGEHLVDAVMKHSNL</sequence>
<dbReference type="PROSITE" id="PS50920">
    <property type="entry name" value="SOLCAR"/>
    <property type="match status" value="1"/>
</dbReference>
<proteinExistence type="inferred from homology"/>
<keyword evidence="12" id="KW-1185">Reference proteome</keyword>
<keyword evidence="4 9" id="KW-0812">Transmembrane</keyword>
<evidence type="ECO:0000256" key="8">
    <source>
        <dbReference type="ARBA" id="ARBA00023136"/>
    </source>
</evidence>
<accession>A0A165FJY9</accession>
<dbReference type="InterPro" id="IPR050567">
    <property type="entry name" value="Mitochondrial_Carrier"/>
</dbReference>
<protein>
    <recommendedName>
        <fullName evidence="13">Mitochondrial carrier</fullName>
    </recommendedName>
</protein>
<evidence type="ECO:0000256" key="1">
    <source>
        <dbReference type="ARBA" id="ARBA00004225"/>
    </source>
</evidence>
<dbReference type="InterPro" id="IPR018108">
    <property type="entry name" value="MCP_transmembrane"/>
</dbReference>
<dbReference type="SUPFAM" id="SSF103506">
    <property type="entry name" value="Mitochondrial carrier"/>
    <property type="match status" value="1"/>
</dbReference>
<dbReference type="AlphaFoldDB" id="A0A165FJY9"/>
<evidence type="ECO:0008006" key="13">
    <source>
        <dbReference type="Google" id="ProtNLM"/>
    </source>
</evidence>
<dbReference type="Proteomes" id="UP000077266">
    <property type="component" value="Unassembled WGS sequence"/>
</dbReference>
<feature type="repeat" description="Solcar" evidence="9">
    <location>
        <begin position="22"/>
        <end position="105"/>
    </location>
</feature>
<evidence type="ECO:0000256" key="6">
    <source>
        <dbReference type="ARBA" id="ARBA00022989"/>
    </source>
</evidence>
<keyword evidence="8 9" id="KW-0472">Membrane</keyword>
<comment type="similarity">
    <text evidence="2 10">Belongs to the mitochondrial carrier (TC 2.A.29) family.</text>
</comment>
<dbReference type="OrthoDB" id="2382881at2759"/>
<reference evidence="11 12" key="1">
    <citation type="journal article" date="2016" name="Mol. Biol. Evol.">
        <title>Comparative Genomics of Early-Diverging Mushroom-Forming Fungi Provides Insights into the Origins of Lignocellulose Decay Capabilities.</title>
        <authorList>
            <person name="Nagy L.G."/>
            <person name="Riley R."/>
            <person name="Tritt A."/>
            <person name="Adam C."/>
            <person name="Daum C."/>
            <person name="Floudas D."/>
            <person name="Sun H."/>
            <person name="Yadav J.S."/>
            <person name="Pangilinan J."/>
            <person name="Larsson K.H."/>
            <person name="Matsuura K."/>
            <person name="Barry K."/>
            <person name="Labutti K."/>
            <person name="Kuo R."/>
            <person name="Ohm R.A."/>
            <person name="Bhattacharya S.S."/>
            <person name="Shirouzu T."/>
            <person name="Yoshinaga Y."/>
            <person name="Martin F.M."/>
            <person name="Grigoriev I.V."/>
            <person name="Hibbett D.S."/>
        </authorList>
    </citation>
    <scope>NUCLEOTIDE SEQUENCE [LARGE SCALE GENOMIC DNA]</scope>
    <source>
        <strain evidence="11 12">HHB12029</strain>
    </source>
</reference>
<keyword evidence="5" id="KW-0677">Repeat</keyword>
<dbReference type="PANTHER" id="PTHR45624:SF9">
    <property type="entry name" value="CARRIER PROTEIN, PUTATIVE (AFU_ORTHOLOGUE AFUA_4G06390)-RELATED"/>
    <property type="match status" value="1"/>
</dbReference>
<evidence type="ECO:0000256" key="2">
    <source>
        <dbReference type="ARBA" id="ARBA00006375"/>
    </source>
</evidence>
<evidence type="ECO:0000256" key="10">
    <source>
        <dbReference type="RuleBase" id="RU000488"/>
    </source>
</evidence>